<dbReference type="Proteomes" id="UP000198802">
    <property type="component" value="Unassembled WGS sequence"/>
</dbReference>
<keyword evidence="2" id="KW-1185">Reference proteome</keyword>
<gene>
    <name evidence="1" type="ORF">Ga0074812_11150</name>
</gene>
<evidence type="ECO:0000313" key="1">
    <source>
        <dbReference type="EMBL" id="CUU57214.1"/>
    </source>
</evidence>
<dbReference type="AlphaFoldDB" id="A0A0S4QQ66"/>
<evidence type="ECO:0000313" key="2">
    <source>
        <dbReference type="Proteomes" id="UP000198802"/>
    </source>
</evidence>
<sequence>MATGGRARCVAGRRGITGPRGLGRRELSGQRVQAIRRIGLRRLARLWVARLRLSLLRVARLWVARLRLSRLSIPPRRITARRVAAVLISTARGMPTRIRRSAAIGISRLRIVRVRLRLT</sequence>
<dbReference type="EMBL" id="FAOZ01000011">
    <property type="protein sequence ID" value="CUU57214.1"/>
    <property type="molecule type" value="Genomic_DNA"/>
</dbReference>
<accession>A0A0S4QQ66</accession>
<organism evidence="1 2">
    <name type="scientific">Parafrankia irregularis</name>
    <dbReference type="NCBI Taxonomy" id="795642"/>
    <lineage>
        <taxon>Bacteria</taxon>
        <taxon>Bacillati</taxon>
        <taxon>Actinomycetota</taxon>
        <taxon>Actinomycetes</taxon>
        <taxon>Frankiales</taxon>
        <taxon>Frankiaceae</taxon>
        <taxon>Parafrankia</taxon>
    </lineage>
</organism>
<proteinExistence type="predicted"/>
<protein>
    <submittedName>
        <fullName evidence="1">Uncharacterized protein</fullName>
    </submittedName>
</protein>
<reference evidence="2" key="1">
    <citation type="submission" date="2015-11" db="EMBL/GenBank/DDBJ databases">
        <authorList>
            <person name="Varghese N."/>
        </authorList>
    </citation>
    <scope>NUCLEOTIDE SEQUENCE [LARGE SCALE GENOMIC DNA]</scope>
    <source>
        <strain evidence="2">DSM 45899</strain>
    </source>
</reference>
<name>A0A0S4QQ66_9ACTN</name>